<keyword evidence="4 5" id="KW-0472">Membrane</keyword>
<keyword evidence="5" id="KW-1003">Cell membrane</keyword>
<dbReference type="RefSeq" id="WP_012859148.1">
    <property type="nucleotide sequence ID" value="NC_013515.1"/>
</dbReference>
<dbReference type="STRING" id="519441.Smon_1144"/>
<gene>
    <name evidence="7" type="ordered locus">Smon_1144</name>
</gene>
<evidence type="ECO:0000259" key="6">
    <source>
        <dbReference type="PROSITE" id="PS51012"/>
    </source>
</evidence>
<keyword evidence="3 5" id="KW-1133">Transmembrane helix</keyword>
<dbReference type="AlphaFoldDB" id="D1AV41"/>
<evidence type="ECO:0000313" key="7">
    <source>
        <dbReference type="EMBL" id="ACZ01601.1"/>
    </source>
</evidence>
<name>D1AV41_STRM9</name>
<feature type="transmembrane region" description="Helical" evidence="5">
    <location>
        <begin position="212"/>
        <end position="230"/>
    </location>
</feature>
<dbReference type="InterPro" id="IPR047817">
    <property type="entry name" value="ABC2_TM_bact-type"/>
</dbReference>
<dbReference type="GeneID" id="29672807"/>
<organism evidence="7 8">
    <name type="scientific">Streptobacillus moniliformis (strain ATCC 14647 / DSM 12112 / NCTC 10651 / 9901)</name>
    <dbReference type="NCBI Taxonomy" id="519441"/>
    <lineage>
        <taxon>Bacteria</taxon>
        <taxon>Fusobacteriati</taxon>
        <taxon>Fusobacteriota</taxon>
        <taxon>Fusobacteriia</taxon>
        <taxon>Fusobacteriales</taxon>
        <taxon>Leptotrichiaceae</taxon>
        <taxon>Streptobacillus</taxon>
    </lineage>
</organism>
<sequence>MYNIFLGEIKRYFLEIKTYYPDYIVSLVISLILYLILFGFETENTKYIGYIYWILASSVLSEASASISSEKQAGTIKNLIVKPYSILTIMTFRTLSWLIINFSKIVLILLILKYVFQLNLMFNILLIPILIITLISIYGFSLILMTLTIVYTKTASFESVISYILLFLSGSVYSVEKMPLIIQYITNYFPLTLGIKISNHILSGELVNLNEILILIIDSIIYLLLGYILFKKIIKNNEKYNQRY</sequence>
<comment type="similarity">
    <text evidence="5">Belongs to the ABC-2 integral membrane protein family.</text>
</comment>
<dbReference type="InterPro" id="IPR013525">
    <property type="entry name" value="ABC2_TM"/>
</dbReference>
<dbReference type="GO" id="GO:0005886">
    <property type="term" value="C:plasma membrane"/>
    <property type="evidence" value="ECO:0007669"/>
    <property type="project" value="UniProtKB-SubCell"/>
</dbReference>
<dbReference type="GO" id="GO:0140359">
    <property type="term" value="F:ABC-type transporter activity"/>
    <property type="evidence" value="ECO:0007669"/>
    <property type="project" value="InterPro"/>
</dbReference>
<dbReference type="PANTHER" id="PTHR43229">
    <property type="entry name" value="NODULATION PROTEIN J"/>
    <property type="match status" value="1"/>
</dbReference>
<keyword evidence="5" id="KW-0813">Transport</keyword>
<evidence type="ECO:0000256" key="3">
    <source>
        <dbReference type="ARBA" id="ARBA00022989"/>
    </source>
</evidence>
<dbReference type="Proteomes" id="UP000002072">
    <property type="component" value="Chromosome"/>
</dbReference>
<feature type="transmembrane region" description="Helical" evidence="5">
    <location>
        <begin position="90"/>
        <end position="112"/>
    </location>
</feature>
<feature type="transmembrane region" description="Helical" evidence="5">
    <location>
        <begin position="163"/>
        <end position="185"/>
    </location>
</feature>
<evidence type="ECO:0000256" key="2">
    <source>
        <dbReference type="ARBA" id="ARBA00022692"/>
    </source>
</evidence>
<evidence type="ECO:0000256" key="4">
    <source>
        <dbReference type="ARBA" id="ARBA00023136"/>
    </source>
</evidence>
<keyword evidence="8" id="KW-1185">Reference proteome</keyword>
<dbReference type="Pfam" id="PF01061">
    <property type="entry name" value="ABC2_membrane"/>
    <property type="match status" value="1"/>
</dbReference>
<dbReference type="OrthoDB" id="9815972at2"/>
<protein>
    <recommendedName>
        <fullName evidence="5">Transport permease protein</fullName>
    </recommendedName>
</protein>
<feature type="domain" description="ABC transmembrane type-2" evidence="6">
    <location>
        <begin position="12"/>
        <end position="233"/>
    </location>
</feature>
<dbReference type="PANTHER" id="PTHR43229:SF2">
    <property type="entry name" value="NODULATION PROTEIN J"/>
    <property type="match status" value="1"/>
</dbReference>
<feature type="transmembrane region" description="Helical" evidence="5">
    <location>
        <begin position="20"/>
        <end position="38"/>
    </location>
</feature>
<dbReference type="eggNOG" id="COG0842">
    <property type="taxonomic scope" value="Bacteria"/>
</dbReference>
<evidence type="ECO:0000256" key="5">
    <source>
        <dbReference type="RuleBase" id="RU361157"/>
    </source>
</evidence>
<evidence type="ECO:0000256" key="1">
    <source>
        <dbReference type="ARBA" id="ARBA00004141"/>
    </source>
</evidence>
<accession>D1AV41</accession>
<proteinExistence type="inferred from homology"/>
<dbReference type="EMBL" id="CP001779">
    <property type="protein sequence ID" value="ACZ01601.1"/>
    <property type="molecule type" value="Genomic_DNA"/>
</dbReference>
<reference evidence="7 8" key="1">
    <citation type="journal article" date="2009" name="Stand. Genomic Sci.">
        <title>Complete genome sequence of Streptobacillus moniliformis type strain (9901T).</title>
        <authorList>
            <person name="Nolan M."/>
            <person name="Gronow S."/>
            <person name="Lapidus A."/>
            <person name="Ivanova N."/>
            <person name="Copeland A."/>
            <person name="Lucas S."/>
            <person name="Del Rio T.G."/>
            <person name="Chen F."/>
            <person name="Tice H."/>
            <person name="Pitluck S."/>
            <person name="Cheng J.F."/>
            <person name="Sims D."/>
            <person name="Meincke L."/>
            <person name="Bruce D."/>
            <person name="Goodwin L."/>
            <person name="Brettin T."/>
            <person name="Han C."/>
            <person name="Detter J.C."/>
            <person name="Ovchinikova G."/>
            <person name="Pati A."/>
            <person name="Mavromatis K."/>
            <person name="Mikhailova N."/>
            <person name="Chen A."/>
            <person name="Palaniappan K."/>
            <person name="Land M."/>
            <person name="Hauser L."/>
            <person name="Chang Y.J."/>
            <person name="Jeffries C.D."/>
            <person name="Rohde M."/>
            <person name="Sproer C."/>
            <person name="Goker M."/>
            <person name="Bristow J."/>
            <person name="Eisen J.A."/>
            <person name="Markowitz V."/>
            <person name="Hugenholtz P."/>
            <person name="Kyrpides N.C."/>
            <person name="Klenk H.P."/>
            <person name="Chain P."/>
        </authorList>
    </citation>
    <scope>NUCLEOTIDE SEQUENCE [LARGE SCALE GENOMIC DNA]</scope>
    <source>
        <strain evidence="8">ATCC 14647 / DSM 12112 / NCTC 10651 / 9901</strain>
    </source>
</reference>
<feature type="transmembrane region" description="Helical" evidence="5">
    <location>
        <begin position="50"/>
        <end position="69"/>
    </location>
</feature>
<comment type="subcellular location">
    <subcellularLocation>
        <location evidence="5">Cell membrane</location>
        <topology evidence="5">Multi-pass membrane protein</topology>
    </subcellularLocation>
    <subcellularLocation>
        <location evidence="1">Membrane</location>
        <topology evidence="1">Multi-pass membrane protein</topology>
    </subcellularLocation>
</comment>
<dbReference type="KEGG" id="smf:Smon_1144"/>
<dbReference type="InterPro" id="IPR051784">
    <property type="entry name" value="Nod_factor_ABC_transporter"/>
</dbReference>
<dbReference type="PROSITE" id="PS51012">
    <property type="entry name" value="ABC_TM2"/>
    <property type="match status" value="1"/>
</dbReference>
<evidence type="ECO:0000313" key="8">
    <source>
        <dbReference type="Proteomes" id="UP000002072"/>
    </source>
</evidence>
<feature type="transmembrane region" description="Helical" evidence="5">
    <location>
        <begin position="124"/>
        <end position="151"/>
    </location>
</feature>
<dbReference type="HOGENOM" id="CLU_078424_3_0_0"/>
<keyword evidence="2 5" id="KW-0812">Transmembrane</keyword>